<dbReference type="EMBL" id="MLYV02000199">
    <property type="protein sequence ID" value="PSS32083.1"/>
    <property type="molecule type" value="Genomic_DNA"/>
</dbReference>
<keyword evidence="3" id="KW-1185">Reference proteome</keyword>
<evidence type="ECO:0000313" key="2">
    <source>
        <dbReference type="EMBL" id="PSS32083.1"/>
    </source>
</evidence>
<proteinExistence type="predicted"/>
<reference evidence="2 3" key="1">
    <citation type="submission" date="2018-02" db="EMBL/GenBank/DDBJ databases">
        <title>Genome sequence of the basidiomycete white-rot fungus Phlebia centrifuga.</title>
        <authorList>
            <person name="Granchi Z."/>
            <person name="Peng M."/>
            <person name="de Vries R.P."/>
            <person name="Hilden K."/>
            <person name="Makela M.R."/>
            <person name="Grigoriev I."/>
            <person name="Riley R."/>
        </authorList>
    </citation>
    <scope>NUCLEOTIDE SEQUENCE [LARGE SCALE GENOMIC DNA]</scope>
    <source>
        <strain evidence="2 3">FBCC195</strain>
    </source>
</reference>
<comment type="caution">
    <text evidence="2">The sequence shown here is derived from an EMBL/GenBank/DDBJ whole genome shotgun (WGS) entry which is preliminary data.</text>
</comment>
<protein>
    <submittedName>
        <fullName evidence="2">Uncharacterized protein</fullName>
    </submittedName>
</protein>
<evidence type="ECO:0000256" key="1">
    <source>
        <dbReference type="SAM" id="MobiDB-lite"/>
    </source>
</evidence>
<feature type="compositionally biased region" description="Pro residues" evidence="1">
    <location>
        <begin position="1119"/>
        <end position="1136"/>
    </location>
</feature>
<dbReference type="AlphaFoldDB" id="A0A2R6RPY2"/>
<feature type="region of interest" description="Disordered" evidence="1">
    <location>
        <begin position="1057"/>
        <end position="1159"/>
    </location>
</feature>
<feature type="compositionally biased region" description="Basic and acidic residues" evidence="1">
    <location>
        <begin position="1137"/>
        <end position="1159"/>
    </location>
</feature>
<dbReference type="Proteomes" id="UP000186601">
    <property type="component" value="Unassembled WGS sequence"/>
</dbReference>
<organism evidence="2 3">
    <name type="scientific">Hermanssonia centrifuga</name>
    <dbReference type="NCBI Taxonomy" id="98765"/>
    <lineage>
        <taxon>Eukaryota</taxon>
        <taxon>Fungi</taxon>
        <taxon>Dikarya</taxon>
        <taxon>Basidiomycota</taxon>
        <taxon>Agaricomycotina</taxon>
        <taxon>Agaricomycetes</taxon>
        <taxon>Polyporales</taxon>
        <taxon>Meruliaceae</taxon>
        <taxon>Hermanssonia</taxon>
    </lineage>
</organism>
<name>A0A2R6RPY2_9APHY</name>
<accession>A0A2R6RPY2</accession>
<feature type="compositionally biased region" description="Low complexity" evidence="1">
    <location>
        <begin position="1063"/>
        <end position="1079"/>
    </location>
</feature>
<sequence length="1159" mass="128705">MCLGENNAPQCSHYLNAQLNALYENSVGCVQRHGNGLQPDQGHRYSFALAEYYHGKHRRGQASKADMMFYAAFDKPRLDFICNHDAILRLTIKEGHYNTEFTKGAINPANADKNKTFSNVEVAFRVPFSVTGIRGQDLKLGDGDNVINLLVLEFTKAHLVSVTPELEAGRSALSYYLLEYLQLLQNSGNHVLFSLPDFDDDRRRVTIDFSANSQALLDIDEIYGVSVEKINTFLSSSWLKAAMLAGGKNGPSTDRAALSLAEYRSTWVLGDNSTYFHVKLGAPRIKALCNQEVVLYFVIDEALFYDSQDFTVAPKQTYQNCEIAVLVNVIHEQEEEGNVTRCKLDLNSGCLFLMSLDPVANGSIACRFMRQFCNYSAFDQTNEEAVRYLTRLVDFFTSDYLDVLESAQYHVCYHYDARWPQLSGLEDAERIEEAEEESDSEDEAETEAEIAAAAAAAAVAVAAGETGVETAAGAGAVEGGKAVASRAGRATRQASGQITRTIDGRVVTSQGVATTYVSKAAAWKEITEKTDMQGFDHVSAVSQAAINAYFKSLWTAAQSSKNAVDATLARYTYEQYFSSSFQPMNVRLLSNGRAIVWVHLQEGWLKTLRNWLPWSESAQYKFENWRLAFEVELKIVDHDKLDGVSAAWNAKFQDSFVFKHHGKSSDRVLKHIYLDFKNAEFIHEFSNFDGLFNSHDKRPIDKVQALVTYLQSYYFSSLVSSGLHVLYTLPVWKSGVSLPANALTDVTFQIYSKSVFDRRSWGRMTKDTEPVMLILGVTGFRALPAGQLKYSCSWVVRATKSISYGTVCISRKVFLDDRLLTLLARVNAITTIVSLPFALERGAWKLQLTTWSQSENRKDSNCRWVLDGDCSGILKYKWEHRDGWRYEHEGTADITNGSYSVDCNTKNYLEIPTVFKNGTLEIKIRGEVTLKIGVKGTAQNWSARSAAKWHTSLVLHSEADGLKISIVNPPTPVYEKAHIEGEVVSAFFTSPESLLKANLPTTVDLGEVLGLFKSFEGIWNGIYPGTSAYTLAQPVFNKNGDILFELRPHSQICASAPPVVKASSTHHTSRTTTTRTTSTIRPSMFSRPSLLQRVKNSLAGEKEKNHPQSNGKVNGEGHCPPPPPAQAEGPAPTPAKPDPKAKKVKAEAKPVENGEAPHC</sequence>
<dbReference type="STRING" id="98765.A0A2R6RPY2"/>
<evidence type="ECO:0000313" key="3">
    <source>
        <dbReference type="Proteomes" id="UP000186601"/>
    </source>
</evidence>
<gene>
    <name evidence="2" type="ORF">PHLCEN_2v2159</name>
</gene>
<dbReference type="OrthoDB" id="5429442at2759"/>